<dbReference type="CDD" id="cd06223">
    <property type="entry name" value="PRTases_typeI"/>
    <property type="match status" value="1"/>
</dbReference>
<dbReference type="InterPro" id="IPR051910">
    <property type="entry name" value="ComF/GntX_DNA_util-trans"/>
</dbReference>
<dbReference type="Proteomes" id="UP000288291">
    <property type="component" value="Unassembled WGS sequence"/>
</dbReference>
<reference evidence="2 3" key="1">
    <citation type="submission" date="2018-12" db="EMBL/GenBank/DDBJ databases">
        <authorList>
            <person name="Meng J."/>
        </authorList>
    </citation>
    <scope>NUCLEOTIDE SEQUENCE [LARGE SCALE GENOMIC DNA]</scope>
    <source>
        <strain evidence="2 3">HT111-2</strain>
    </source>
</reference>
<accession>A0A437STU5</accession>
<evidence type="ECO:0000256" key="1">
    <source>
        <dbReference type="ARBA" id="ARBA00008007"/>
    </source>
</evidence>
<dbReference type="InterPro" id="IPR000836">
    <property type="entry name" value="PRTase_dom"/>
</dbReference>
<dbReference type="RefSeq" id="WP_103662192.1">
    <property type="nucleotide sequence ID" value="NZ_ML136892.1"/>
</dbReference>
<dbReference type="PANTHER" id="PTHR47505">
    <property type="entry name" value="DNA UTILIZATION PROTEIN YHGH"/>
    <property type="match status" value="1"/>
</dbReference>
<proteinExistence type="inferred from homology"/>
<evidence type="ECO:0000313" key="3">
    <source>
        <dbReference type="Proteomes" id="UP000288291"/>
    </source>
</evidence>
<gene>
    <name evidence="2" type="ORF">EJK17_08550</name>
</gene>
<dbReference type="InterPro" id="IPR029057">
    <property type="entry name" value="PRTase-like"/>
</dbReference>
<name>A0A437STU5_9LACO</name>
<sequence length="231" mass="27084">MNICLLCQQVFIPELSWIELFSLKKAGQHKFCTQCMKKFEKLTKIRCRYCDKNLSTEGVCRDCQNWTKIYPHKLLKHHALYRYNDSFHDLMVNYKRYGDYALREVLQALCAKELAKLKFDCYIPIPTSPEHQATRQFDTISAIFAELVPLTPLLKKYEKSGAQGEKNKQERLLSPQAFYLETDQHLADNISQGRILLLDDIYTTGRTLYHARDKVLEEFPDAQIESFSICR</sequence>
<dbReference type="Gene3D" id="3.40.50.2020">
    <property type="match status" value="1"/>
</dbReference>
<dbReference type="PANTHER" id="PTHR47505:SF1">
    <property type="entry name" value="DNA UTILIZATION PROTEIN YHGH"/>
    <property type="match status" value="1"/>
</dbReference>
<dbReference type="AlphaFoldDB" id="A0A437STU5"/>
<comment type="caution">
    <text evidence="2">The sequence shown here is derived from an EMBL/GenBank/DDBJ whole genome shotgun (WGS) entry which is preliminary data.</text>
</comment>
<evidence type="ECO:0000313" key="2">
    <source>
        <dbReference type="EMBL" id="RVU70284.1"/>
    </source>
</evidence>
<dbReference type="SUPFAM" id="SSF53271">
    <property type="entry name" value="PRTase-like"/>
    <property type="match status" value="1"/>
</dbReference>
<keyword evidence="3" id="KW-1185">Reference proteome</keyword>
<comment type="similarity">
    <text evidence="1">Belongs to the ComF/GntX family.</text>
</comment>
<dbReference type="EMBL" id="RXIA01000024">
    <property type="protein sequence ID" value="RVU70284.1"/>
    <property type="molecule type" value="Genomic_DNA"/>
</dbReference>
<protein>
    <submittedName>
        <fullName evidence="2">ComF family protein</fullName>
    </submittedName>
</protein>
<organism evidence="2 3">
    <name type="scientific">Lactobacillus xujianguonis</name>
    <dbReference type="NCBI Taxonomy" id="2495899"/>
    <lineage>
        <taxon>Bacteria</taxon>
        <taxon>Bacillati</taxon>
        <taxon>Bacillota</taxon>
        <taxon>Bacilli</taxon>
        <taxon>Lactobacillales</taxon>
        <taxon>Lactobacillaceae</taxon>
        <taxon>Lactobacillus</taxon>
    </lineage>
</organism>